<reference evidence="1" key="1">
    <citation type="submission" date="2019-03" db="EMBL/GenBank/DDBJ databases">
        <authorList>
            <person name="Mank J."/>
            <person name="Almeida P."/>
        </authorList>
    </citation>
    <scope>NUCLEOTIDE SEQUENCE</scope>
    <source>
        <strain evidence="1">78183</strain>
    </source>
</reference>
<protein>
    <submittedName>
        <fullName evidence="1">Uncharacterized protein</fullName>
    </submittedName>
</protein>
<evidence type="ECO:0000313" key="1">
    <source>
        <dbReference type="EMBL" id="VFU59753.1"/>
    </source>
</evidence>
<dbReference type="AlphaFoldDB" id="A0A6N2MYY7"/>
<dbReference type="EMBL" id="CAADRP010002040">
    <property type="protein sequence ID" value="VFU59753.1"/>
    <property type="molecule type" value="Genomic_DNA"/>
</dbReference>
<name>A0A6N2MYY7_SALVM</name>
<gene>
    <name evidence="1" type="ORF">SVIM_LOCUS440574</name>
</gene>
<proteinExistence type="predicted"/>
<sequence>MSTSSTPSQGTSELHKKLTATVEVEGGLPDAMSRAAEDLRDENICGSLSDGDTVITCSDLAACYVDAVRIAYMNTVCVWAIGRSSEIDIVDPDVAAVCNTATPCPSKAPPPFNVKPSIISNKIH</sequence>
<organism evidence="1">
    <name type="scientific">Salix viminalis</name>
    <name type="common">Common osier</name>
    <name type="synonym">Basket willow</name>
    <dbReference type="NCBI Taxonomy" id="40686"/>
    <lineage>
        <taxon>Eukaryota</taxon>
        <taxon>Viridiplantae</taxon>
        <taxon>Streptophyta</taxon>
        <taxon>Embryophyta</taxon>
        <taxon>Tracheophyta</taxon>
        <taxon>Spermatophyta</taxon>
        <taxon>Magnoliopsida</taxon>
        <taxon>eudicotyledons</taxon>
        <taxon>Gunneridae</taxon>
        <taxon>Pentapetalae</taxon>
        <taxon>rosids</taxon>
        <taxon>fabids</taxon>
        <taxon>Malpighiales</taxon>
        <taxon>Salicaceae</taxon>
        <taxon>Saliceae</taxon>
        <taxon>Salix</taxon>
    </lineage>
</organism>
<accession>A0A6N2MYY7</accession>